<comment type="subcellular location">
    <subcellularLocation>
        <location evidence="1">Cell membrane</location>
        <topology evidence="1">Multi-pass membrane protein</topology>
    </subcellularLocation>
</comment>
<evidence type="ECO:0000256" key="7">
    <source>
        <dbReference type="SAM" id="Phobius"/>
    </source>
</evidence>
<gene>
    <name evidence="9" type="ORF">ROR02_14840</name>
</gene>
<keyword evidence="3 7" id="KW-0812">Transmembrane</keyword>
<feature type="compositionally biased region" description="Basic and acidic residues" evidence="6">
    <location>
        <begin position="201"/>
        <end position="219"/>
    </location>
</feature>
<name>A0A512H7B5_9PROT</name>
<dbReference type="PANTHER" id="PTHR43738:SF2">
    <property type="entry name" value="ABC TRANSPORTER PERMEASE"/>
    <property type="match status" value="1"/>
</dbReference>
<accession>A0A512H7B5</accession>
<dbReference type="EMBL" id="BJZO01000034">
    <property type="protein sequence ID" value="GEO81353.1"/>
    <property type="molecule type" value="Genomic_DNA"/>
</dbReference>
<evidence type="ECO:0000256" key="5">
    <source>
        <dbReference type="ARBA" id="ARBA00023136"/>
    </source>
</evidence>
<feature type="transmembrane region" description="Helical" evidence="7">
    <location>
        <begin position="289"/>
        <end position="310"/>
    </location>
</feature>
<dbReference type="Proteomes" id="UP000321567">
    <property type="component" value="Unassembled WGS sequence"/>
</dbReference>
<evidence type="ECO:0000259" key="8">
    <source>
        <dbReference type="Pfam" id="PF02687"/>
    </source>
</evidence>
<evidence type="ECO:0000256" key="4">
    <source>
        <dbReference type="ARBA" id="ARBA00022989"/>
    </source>
</evidence>
<keyword evidence="5 7" id="KW-0472">Membrane</keyword>
<evidence type="ECO:0000256" key="6">
    <source>
        <dbReference type="SAM" id="MobiDB-lite"/>
    </source>
</evidence>
<proteinExistence type="predicted"/>
<comment type="caution">
    <text evidence="9">The sequence shown here is derived from an EMBL/GenBank/DDBJ whole genome shotgun (WGS) entry which is preliminary data.</text>
</comment>
<protein>
    <submittedName>
        <fullName evidence="9">Membrane protein</fullName>
    </submittedName>
</protein>
<organism evidence="9 10">
    <name type="scientific">Pararhodospirillum oryzae</name>
    <dbReference type="NCBI Taxonomy" id="478448"/>
    <lineage>
        <taxon>Bacteria</taxon>
        <taxon>Pseudomonadati</taxon>
        <taxon>Pseudomonadota</taxon>
        <taxon>Alphaproteobacteria</taxon>
        <taxon>Rhodospirillales</taxon>
        <taxon>Rhodospirillaceae</taxon>
        <taxon>Pararhodospirillum</taxon>
    </lineage>
</organism>
<feature type="transmembrane region" description="Helical" evidence="7">
    <location>
        <begin position="331"/>
        <end position="364"/>
    </location>
</feature>
<reference evidence="9 10" key="1">
    <citation type="submission" date="2019-07" db="EMBL/GenBank/DDBJ databases">
        <title>Whole genome shotgun sequence of Rhodospirillum oryzae NBRC 107573.</title>
        <authorList>
            <person name="Hosoyama A."/>
            <person name="Uohara A."/>
            <person name="Ohji S."/>
            <person name="Ichikawa N."/>
        </authorList>
    </citation>
    <scope>NUCLEOTIDE SEQUENCE [LARGE SCALE GENOMIC DNA]</scope>
    <source>
        <strain evidence="9 10">NBRC 107573</strain>
    </source>
</reference>
<dbReference type="InterPro" id="IPR051125">
    <property type="entry name" value="ABC-4/HrtB_transporter"/>
</dbReference>
<evidence type="ECO:0000256" key="2">
    <source>
        <dbReference type="ARBA" id="ARBA00022475"/>
    </source>
</evidence>
<evidence type="ECO:0000256" key="3">
    <source>
        <dbReference type="ARBA" id="ARBA00022692"/>
    </source>
</evidence>
<evidence type="ECO:0000313" key="10">
    <source>
        <dbReference type="Proteomes" id="UP000321567"/>
    </source>
</evidence>
<dbReference type="Pfam" id="PF02687">
    <property type="entry name" value="FtsX"/>
    <property type="match status" value="1"/>
</dbReference>
<dbReference type="PANTHER" id="PTHR43738">
    <property type="entry name" value="ABC TRANSPORTER, MEMBRANE PROTEIN"/>
    <property type="match status" value="1"/>
</dbReference>
<sequence length="416" mass="42834">MIRFILADLNTRRVGALLLVLIIALATALGVVVTVQERALRLGSARAASAFDLVVGAPGSETQLVLSSVFLQPAALPLLPGSVLADLSRDPRVTFAAPIGFGDFFGSSPIVGTTSALVHALGGLSDGAGLAHLDEAIVGARVALAPGDTLHPMHGHVEEGGHEHAHVAYRVVGRLVETGTPWDRAILVPIQAVWHIHGHHAGHEEPETGNEHADEHTDGDPDEALAGPVDENAVRQPDAPGVPAILIKPASIAAAYALRQDYRTSHTLAVFPGEVLTRLYGTLGDARRVLATVAAGAQALVGAAILLVVMAEVVQRRRQIGALRAFGAPRAVLFTLVWLESFVLLGLGVLTGLGVGLGASVVLSSVLAGETGVSLPVTLTGTDAAQGALLLGLGALAALVPAFSAYRQSPAEALRD</sequence>
<feature type="region of interest" description="Disordered" evidence="6">
    <location>
        <begin position="201"/>
        <end position="234"/>
    </location>
</feature>
<feature type="transmembrane region" description="Helical" evidence="7">
    <location>
        <begin position="384"/>
        <end position="406"/>
    </location>
</feature>
<evidence type="ECO:0000313" key="9">
    <source>
        <dbReference type="EMBL" id="GEO81353.1"/>
    </source>
</evidence>
<dbReference type="InterPro" id="IPR003838">
    <property type="entry name" value="ABC3_permease_C"/>
</dbReference>
<dbReference type="OrthoDB" id="9784014at2"/>
<dbReference type="GO" id="GO:0005886">
    <property type="term" value="C:plasma membrane"/>
    <property type="evidence" value="ECO:0007669"/>
    <property type="project" value="UniProtKB-SubCell"/>
</dbReference>
<keyword evidence="4 7" id="KW-1133">Transmembrane helix</keyword>
<dbReference type="AlphaFoldDB" id="A0A512H7B5"/>
<evidence type="ECO:0000256" key="1">
    <source>
        <dbReference type="ARBA" id="ARBA00004651"/>
    </source>
</evidence>
<keyword evidence="10" id="KW-1185">Reference proteome</keyword>
<dbReference type="RefSeq" id="WP_147163392.1">
    <property type="nucleotide sequence ID" value="NZ_BJZO01000034.1"/>
</dbReference>
<keyword evidence="2" id="KW-1003">Cell membrane</keyword>
<feature type="domain" description="ABC3 transporter permease C-terminal" evidence="8">
    <location>
        <begin position="296"/>
        <end position="409"/>
    </location>
</feature>